<keyword evidence="1" id="KW-0732">Signal</keyword>
<sequence>MRKFRVLLVIVLATFMVNTSHAALNHVGTSVANFLKIGVGGKAVAMGDAFVAIADDPSALYWNPGGLGFQQNIAVNFSYTNWILDTKHNFLGVVLPMRGVGTVGLSIISFSSGDIEETTIYKPHGTGRVFNASDLSIGLSFARRLTDRYSVGVTMKYLSEKLSLELASSVALDIGSVFILSYKYNVRMGIALSNFGGNMKMDGLDLETDVSTDFNKLVEARLKTYSWPLPLTFRVGLAADVLKSSFHRLTIAADVNDPRDFKARGNLGFEYAIKSMFFLRGGYKIGY</sequence>
<organism evidence="3">
    <name type="scientific">Caldithrix abyssi</name>
    <dbReference type="NCBI Taxonomy" id="187145"/>
    <lineage>
        <taxon>Bacteria</taxon>
        <taxon>Pseudomonadati</taxon>
        <taxon>Calditrichota</taxon>
        <taxon>Calditrichia</taxon>
        <taxon>Calditrichales</taxon>
        <taxon>Calditrichaceae</taxon>
        <taxon>Caldithrix</taxon>
    </lineage>
</organism>
<dbReference type="Proteomes" id="UP000886124">
    <property type="component" value="Unassembled WGS sequence"/>
</dbReference>
<dbReference type="AlphaFoldDB" id="A0A7V5UFB2"/>
<comment type="caution">
    <text evidence="3">The sequence shown here is derived from an EMBL/GenBank/DDBJ whole genome shotgun (WGS) entry which is preliminary data.</text>
</comment>
<name>A0A7V5UFB2_CALAY</name>
<feature type="non-terminal residue" evidence="3">
    <location>
        <position position="287"/>
    </location>
</feature>
<dbReference type="NCBIfam" id="NF033709">
    <property type="entry name" value="PorV_fam"/>
    <property type="match status" value="1"/>
</dbReference>
<protein>
    <submittedName>
        <fullName evidence="3">PorV/PorQ family protein</fullName>
    </submittedName>
</protein>
<dbReference type="InterPro" id="IPR045741">
    <property type="entry name" value="PorV"/>
</dbReference>
<feature type="domain" description="Type IX secretion system protein PorV" evidence="2">
    <location>
        <begin position="26"/>
        <end position="213"/>
    </location>
</feature>
<dbReference type="Gene3D" id="2.40.160.60">
    <property type="entry name" value="Outer membrane protein transport protein (OMPP1/FadL/TodX)"/>
    <property type="match status" value="1"/>
</dbReference>
<evidence type="ECO:0000313" key="3">
    <source>
        <dbReference type="EMBL" id="HHJ53128.1"/>
    </source>
</evidence>
<dbReference type="Pfam" id="PF19572">
    <property type="entry name" value="PorV"/>
    <property type="match status" value="1"/>
</dbReference>
<reference evidence="3" key="1">
    <citation type="journal article" date="2020" name="mSystems">
        <title>Genome- and Community-Level Interaction Insights into Carbon Utilization and Element Cycling Functions of Hydrothermarchaeota in Hydrothermal Sediment.</title>
        <authorList>
            <person name="Zhou Z."/>
            <person name="Liu Y."/>
            <person name="Xu W."/>
            <person name="Pan J."/>
            <person name="Luo Z.H."/>
            <person name="Li M."/>
        </authorList>
    </citation>
    <scope>NUCLEOTIDE SEQUENCE [LARGE SCALE GENOMIC DNA]</scope>
    <source>
        <strain evidence="3">HyVt-527</strain>
    </source>
</reference>
<proteinExistence type="predicted"/>
<feature type="chain" id="PRO_5031019191" evidence="1">
    <location>
        <begin position="23"/>
        <end position="287"/>
    </location>
</feature>
<feature type="signal peptide" evidence="1">
    <location>
        <begin position="1"/>
        <end position="22"/>
    </location>
</feature>
<dbReference type="SUPFAM" id="SSF56935">
    <property type="entry name" value="Porins"/>
    <property type="match status" value="1"/>
</dbReference>
<dbReference type="EMBL" id="DROD01000515">
    <property type="protein sequence ID" value="HHJ53128.1"/>
    <property type="molecule type" value="Genomic_DNA"/>
</dbReference>
<gene>
    <name evidence="3" type="ORF">ENJ89_08025</name>
</gene>
<evidence type="ECO:0000259" key="2">
    <source>
        <dbReference type="Pfam" id="PF19572"/>
    </source>
</evidence>
<evidence type="ECO:0000256" key="1">
    <source>
        <dbReference type="SAM" id="SignalP"/>
    </source>
</evidence>
<accession>A0A7V5UFB2</accession>